<evidence type="ECO:0000256" key="11">
    <source>
        <dbReference type="ARBA" id="ARBA00022630"/>
    </source>
</evidence>
<dbReference type="InterPro" id="IPR012675">
    <property type="entry name" value="Beta-grasp_dom_sf"/>
</dbReference>
<feature type="transmembrane region" description="Helical" evidence="27">
    <location>
        <begin position="198"/>
        <end position="217"/>
    </location>
</feature>
<evidence type="ECO:0000256" key="26">
    <source>
        <dbReference type="ARBA" id="ARBA00048891"/>
    </source>
</evidence>
<evidence type="ECO:0000313" key="30">
    <source>
        <dbReference type="EMBL" id="KCZ87966.1"/>
    </source>
</evidence>
<dbReference type="InterPro" id="IPR017927">
    <property type="entry name" value="FAD-bd_FR_type"/>
</dbReference>
<dbReference type="InterPro" id="IPR039261">
    <property type="entry name" value="FNR_nucleotide-bd"/>
</dbReference>
<dbReference type="PROSITE" id="PS51085">
    <property type="entry name" value="2FE2S_FER_2"/>
    <property type="match status" value="1"/>
</dbReference>
<dbReference type="PANTHER" id="PTHR43644">
    <property type="entry name" value="NA(+)-TRANSLOCATING NADH-QUINONE REDUCTASE SUBUNIT"/>
    <property type="match status" value="1"/>
</dbReference>
<dbReference type="InterPro" id="IPR036010">
    <property type="entry name" value="2Fe-2S_ferredoxin-like_sf"/>
</dbReference>
<evidence type="ECO:0000256" key="7">
    <source>
        <dbReference type="ARBA" id="ARBA00019729"/>
    </source>
</evidence>
<dbReference type="GO" id="GO:0046872">
    <property type="term" value="F:metal ion binding"/>
    <property type="evidence" value="ECO:0007669"/>
    <property type="project" value="UniProtKB-KW"/>
</dbReference>
<dbReference type="EC" id="7.2.1.1" evidence="6"/>
<dbReference type="GO" id="GO:0051537">
    <property type="term" value="F:2 iron, 2 sulfur cluster binding"/>
    <property type="evidence" value="ECO:0007669"/>
    <property type="project" value="UniProtKB-KW"/>
</dbReference>
<keyword evidence="14" id="KW-0274">FAD</keyword>
<evidence type="ECO:0000256" key="15">
    <source>
        <dbReference type="ARBA" id="ARBA00022967"/>
    </source>
</evidence>
<evidence type="ECO:0000259" key="29">
    <source>
        <dbReference type="PROSITE" id="PS51384"/>
    </source>
</evidence>
<dbReference type="GO" id="GO:0005886">
    <property type="term" value="C:plasma membrane"/>
    <property type="evidence" value="ECO:0007669"/>
    <property type="project" value="UniProtKB-SubCell"/>
</dbReference>
<dbReference type="InterPro" id="IPR001041">
    <property type="entry name" value="2Fe-2S_ferredoxin-type"/>
</dbReference>
<keyword evidence="12" id="KW-0001">2Fe-2S</keyword>
<dbReference type="Gene3D" id="3.40.50.80">
    <property type="entry name" value="Nucleotide-binding domain of ferredoxin-NADP reductase (FNR) module"/>
    <property type="match status" value="1"/>
</dbReference>
<dbReference type="PANTHER" id="PTHR43644:SF1">
    <property type="entry name" value="NAD(P)H-FLAVIN REDUCTASE"/>
    <property type="match status" value="1"/>
</dbReference>
<evidence type="ECO:0000256" key="19">
    <source>
        <dbReference type="ARBA" id="ARBA00023053"/>
    </source>
</evidence>
<dbReference type="eggNOG" id="COG3182">
    <property type="taxonomic scope" value="Bacteria"/>
</dbReference>
<dbReference type="AlphaFoldDB" id="A0A059FBM9"/>
<sequence length="612" mass="67628">MIIVRRIHKWIGLILGLQLALWMLSGLGMAVLPHDLVSGDHRRAEHGALPPVQLSSLEIRDPTPVERSNIHEIRLNILNGRAVLETVSTDGASLSDAVTGYPIAIDETLAMEVALNDYSGPGAVTEMAYVSIPKLETRSHAAPAWRVSFDDPEHTSIYVSATNGQIQERRNNYWRTFDIFWMLHIMDYQNRSNFNHPIIVISAILAVWMGLSGIVLWRDSLRRHDFNLIGKWRNRNNSHTLSVTDSDGGAIKAVRATPLQTLYAAMDANGYPLPSSCGGGGTCGLCRVKISPETTVLPADRRQIPESEIQAGYRLACQHPVSTDLCVTLPHGLLDAQTFTGKIVSSTFISPDLCELRITLPEMLAFRAGSYLQVKIPPFESHLDKLDLPEFVRERWHASGTAEHFGTDRTVYRTYSLANSPGELGNDIMLNVRLALARPDTSGVPVGIGSAFLSTLTLGDSITLKGPFGDFHVKDADDEIIFIGGGAGIAPIRSMIQDQLSVRGRTSKISFWYGARTPEDIVYSDEFAQLADTYRNFSWHVALSHLDKDDTWSGERGLIHEFVRDQYLASHPDIGRCRFYVCGPPPMLEAVLKSLAALGVPEDRIAFDDFGS</sequence>
<dbReference type="Pfam" id="PF03929">
    <property type="entry name" value="PepSY_TM"/>
    <property type="match status" value="1"/>
</dbReference>
<dbReference type="SUPFAM" id="SSF63380">
    <property type="entry name" value="Riboflavin synthase domain-like"/>
    <property type="match status" value="1"/>
</dbReference>
<evidence type="ECO:0000256" key="4">
    <source>
        <dbReference type="ARBA" id="ARBA00005570"/>
    </source>
</evidence>
<organism evidence="30 31">
    <name type="scientific">Hyphomonas johnsonii MHS-2</name>
    <dbReference type="NCBI Taxonomy" id="1280950"/>
    <lineage>
        <taxon>Bacteria</taxon>
        <taxon>Pseudomonadati</taxon>
        <taxon>Pseudomonadota</taxon>
        <taxon>Alphaproteobacteria</taxon>
        <taxon>Hyphomonadales</taxon>
        <taxon>Hyphomonadaceae</taxon>
        <taxon>Hyphomonas</taxon>
    </lineage>
</organism>
<dbReference type="InterPro" id="IPR001433">
    <property type="entry name" value="OxRdtase_FAD/NAD-bd"/>
</dbReference>
<keyword evidence="27" id="KW-1133">Transmembrane helix</keyword>
<feature type="domain" description="FAD-binding FR-type" evidence="29">
    <location>
        <begin position="336"/>
        <end position="474"/>
    </location>
</feature>
<dbReference type="InterPro" id="IPR001709">
    <property type="entry name" value="Flavoprot_Pyr_Nucl_cyt_Rdtase"/>
</dbReference>
<keyword evidence="31" id="KW-1185">Reference proteome</keyword>
<accession>A0A059FBM9</accession>
<dbReference type="InterPro" id="IPR017938">
    <property type="entry name" value="Riboflavin_synthase-like_b-brl"/>
</dbReference>
<keyword evidence="15" id="KW-1278">Translocase</keyword>
<dbReference type="Gene3D" id="3.10.20.30">
    <property type="match status" value="1"/>
</dbReference>
<dbReference type="PATRIC" id="fig|1280950.3.peg.3273"/>
<comment type="catalytic activity">
    <reaction evidence="26">
        <text>a ubiquinone + n Na(+)(in) + NADH + H(+) = a ubiquinol + n Na(+)(out) + NAD(+)</text>
        <dbReference type="Rhea" id="RHEA:47748"/>
        <dbReference type="Rhea" id="RHEA-COMP:9565"/>
        <dbReference type="Rhea" id="RHEA-COMP:9566"/>
        <dbReference type="ChEBI" id="CHEBI:15378"/>
        <dbReference type="ChEBI" id="CHEBI:16389"/>
        <dbReference type="ChEBI" id="CHEBI:17976"/>
        <dbReference type="ChEBI" id="CHEBI:29101"/>
        <dbReference type="ChEBI" id="CHEBI:57540"/>
        <dbReference type="ChEBI" id="CHEBI:57945"/>
        <dbReference type="EC" id="7.2.1.1"/>
    </reaction>
</comment>
<evidence type="ECO:0000256" key="1">
    <source>
        <dbReference type="ARBA" id="ARBA00001974"/>
    </source>
</evidence>
<evidence type="ECO:0000256" key="18">
    <source>
        <dbReference type="ARBA" id="ARBA00023027"/>
    </source>
</evidence>
<dbReference type="STRING" id="1280950.HJO_16320"/>
<feature type="domain" description="2Fe-2S ferredoxin-type" evidence="28">
    <location>
        <begin position="239"/>
        <end position="333"/>
    </location>
</feature>
<keyword evidence="20" id="KW-0406">Ion transport</keyword>
<keyword evidence="19" id="KW-0915">Sodium</keyword>
<keyword evidence="22 27" id="KW-0472">Membrane</keyword>
<comment type="similarity">
    <text evidence="4">Belongs to the NqrF family.</text>
</comment>
<evidence type="ECO:0000256" key="12">
    <source>
        <dbReference type="ARBA" id="ARBA00022714"/>
    </source>
</evidence>
<dbReference type="SUPFAM" id="SSF52343">
    <property type="entry name" value="Ferredoxin reductase-like, C-terminal NADP-linked domain"/>
    <property type="match status" value="1"/>
</dbReference>
<keyword evidence="17" id="KW-0411">Iron-sulfur</keyword>
<gene>
    <name evidence="30" type="ORF">HJO_16320</name>
</gene>
<evidence type="ECO:0000259" key="28">
    <source>
        <dbReference type="PROSITE" id="PS51085"/>
    </source>
</evidence>
<keyword evidence="16" id="KW-0408">Iron</keyword>
<evidence type="ECO:0000256" key="2">
    <source>
        <dbReference type="ARBA" id="ARBA00002972"/>
    </source>
</evidence>
<evidence type="ECO:0000256" key="20">
    <source>
        <dbReference type="ARBA" id="ARBA00023065"/>
    </source>
</evidence>
<dbReference type="eggNOG" id="COG2871">
    <property type="taxonomic scope" value="Bacteria"/>
</dbReference>
<keyword evidence="23" id="KW-0739">Sodium transport</keyword>
<dbReference type="RefSeq" id="WP_051618734.1">
    <property type="nucleotide sequence ID" value="NZ_ARYK01000011.1"/>
</dbReference>
<dbReference type="PROSITE" id="PS51384">
    <property type="entry name" value="FAD_FR"/>
    <property type="match status" value="1"/>
</dbReference>
<evidence type="ECO:0000256" key="5">
    <source>
        <dbReference type="ARBA" id="ARBA00011309"/>
    </source>
</evidence>
<dbReference type="PRINTS" id="PR00406">
    <property type="entry name" value="CYTB5RDTASE"/>
</dbReference>
<dbReference type="EMBL" id="ARYK01000011">
    <property type="protein sequence ID" value="KCZ87966.1"/>
    <property type="molecule type" value="Genomic_DNA"/>
</dbReference>
<dbReference type="InterPro" id="IPR010205">
    <property type="entry name" value="NqrF"/>
</dbReference>
<dbReference type="SUPFAM" id="SSF54292">
    <property type="entry name" value="2Fe-2S ferredoxin-like"/>
    <property type="match status" value="1"/>
</dbReference>
<keyword evidence="21" id="KW-0830">Ubiquinone</keyword>
<evidence type="ECO:0000256" key="14">
    <source>
        <dbReference type="ARBA" id="ARBA00022827"/>
    </source>
</evidence>
<keyword evidence="8" id="KW-0813">Transport</keyword>
<reference evidence="30 31" key="1">
    <citation type="journal article" date="2014" name="Antonie Van Leeuwenhoek">
        <title>Hyphomonas beringensis sp. nov. and Hyphomonas chukchiensis sp. nov., isolated from surface seawater of the Bering Sea and Chukchi Sea.</title>
        <authorList>
            <person name="Li C."/>
            <person name="Lai Q."/>
            <person name="Li G."/>
            <person name="Dong C."/>
            <person name="Wang J."/>
            <person name="Liao Y."/>
            <person name="Shao Z."/>
        </authorList>
    </citation>
    <scope>NUCLEOTIDE SEQUENCE [LARGE SCALE GENOMIC DNA]</scope>
    <source>
        <strain evidence="30 31">MHS-2</strain>
    </source>
</reference>
<dbReference type="PRINTS" id="PR00371">
    <property type="entry name" value="FPNCR"/>
</dbReference>
<evidence type="ECO:0000256" key="25">
    <source>
        <dbReference type="ARBA" id="ARBA00030787"/>
    </source>
</evidence>
<evidence type="ECO:0000256" key="17">
    <source>
        <dbReference type="ARBA" id="ARBA00023014"/>
    </source>
</evidence>
<evidence type="ECO:0000256" key="8">
    <source>
        <dbReference type="ARBA" id="ARBA00022448"/>
    </source>
</evidence>
<evidence type="ECO:0000256" key="16">
    <source>
        <dbReference type="ARBA" id="ARBA00023004"/>
    </source>
</evidence>
<comment type="subunit">
    <text evidence="5">Composed of six subunits; NqrA, NqrB, NqrC, NqrD, NqrE and NqrF.</text>
</comment>
<evidence type="ECO:0000313" key="31">
    <source>
        <dbReference type="Proteomes" id="UP000025171"/>
    </source>
</evidence>
<evidence type="ECO:0000256" key="9">
    <source>
        <dbReference type="ARBA" id="ARBA00022475"/>
    </source>
</evidence>
<evidence type="ECO:0000256" key="27">
    <source>
        <dbReference type="SAM" id="Phobius"/>
    </source>
</evidence>
<name>A0A059FBM9_9PROT</name>
<protein>
    <recommendedName>
        <fullName evidence="7">Na(+)-translocating NADH-quinone reductase subunit F</fullName>
        <ecNumber evidence="6">7.2.1.1</ecNumber>
    </recommendedName>
    <alternativeName>
        <fullName evidence="25">NQR complex subunit F</fullName>
    </alternativeName>
    <alternativeName>
        <fullName evidence="24">NQR-1 subunit F</fullName>
    </alternativeName>
</protein>
<evidence type="ECO:0000256" key="21">
    <source>
        <dbReference type="ARBA" id="ARBA00023075"/>
    </source>
</evidence>
<dbReference type="OrthoDB" id="9806195at2"/>
<dbReference type="GO" id="GO:0016655">
    <property type="term" value="F:oxidoreductase activity, acting on NAD(P)H, quinone or similar compound as acceptor"/>
    <property type="evidence" value="ECO:0007669"/>
    <property type="project" value="InterPro"/>
</dbReference>
<dbReference type="Proteomes" id="UP000025171">
    <property type="component" value="Unassembled WGS sequence"/>
</dbReference>
<comment type="subcellular location">
    <subcellularLocation>
        <location evidence="3">Cell inner membrane</location>
    </subcellularLocation>
</comment>
<evidence type="ECO:0000256" key="23">
    <source>
        <dbReference type="ARBA" id="ARBA00023201"/>
    </source>
</evidence>
<comment type="function">
    <text evidence="2">NQR complex catalyzes the reduction of ubiquinone-1 to ubiquinol by two successive reactions, coupled with the transport of Na(+) ions from the cytoplasm to the periplasm. The first step is catalyzed by NqrF, which accepts electrons from NADH and reduces ubiquinone-1 to ubisemiquinone by a one-electron transfer pathway.</text>
</comment>
<proteinExistence type="inferred from homology"/>
<dbReference type="Pfam" id="PF00175">
    <property type="entry name" value="NAD_binding_1"/>
    <property type="match status" value="1"/>
</dbReference>
<dbReference type="NCBIfam" id="TIGR01941">
    <property type="entry name" value="nqrF"/>
    <property type="match status" value="1"/>
</dbReference>
<keyword evidence="11" id="KW-0285">Flavoprotein</keyword>
<keyword evidence="10" id="KW-0997">Cell inner membrane</keyword>
<dbReference type="GO" id="GO:0006814">
    <property type="term" value="P:sodium ion transport"/>
    <property type="evidence" value="ECO:0007669"/>
    <property type="project" value="UniProtKB-KW"/>
</dbReference>
<keyword evidence="18" id="KW-0520">NAD</keyword>
<evidence type="ECO:0000256" key="24">
    <source>
        <dbReference type="ARBA" id="ARBA00030032"/>
    </source>
</evidence>
<evidence type="ECO:0000256" key="10">
    <source>
        <dbReference type="ARBA" id="ARBA00022519"/>
    </source>
</evidence>
<keyword evidence="13" id="KW-0479">Metal-binding</keyword>
<evidence type="ECO:0000256" key="13">
    <source>
        <dbReference type="ARBA" id="ARBA00022723"/>
    </source>
</evidence>
<dbReference type="Pfam" id="PF00111">
    <property type="entry name" value="Fer2"/>
    <property type="match status" value="1"/>
</dbReference>
<keyword evidence="9" id="KW-1003">Cell membrane</keyword>
<evidence type="ECO:0000256" key="6">
    <source>
        <dbReference type="ARBA" id="ARBA00013099"/>
    </source>
</evidence>
<dbReference type="Gene3D" id="2.40.30.10">
    <property type="entry name" value="Translation factors"/>
    <property type="match status" value="1"/>
</dbReference>
<keyword evidence="27" id="KW-0812">Transmembrane</keyword>
<evidence type="ECO:0000256" key="3">
    <source>
        <dbReference type="ARBA" id="ARBA00004533"/>
    </source>
</evidence>
<dbReference type="InterPro" id="IPR005625">
    <property type="entry name" value="PepSY-ass_TM"/>
</dbReference>
<evidence type="ECO:0000256" key="22">
    <source>
        <dbReference type="ARBA" id="ARBA00023136"/>
    </source>
</evidence>
<comment type="cofactor">
    <cofactor evidence="1">
        <name>FAD</name>
        <dbReference type="ChEBI" id="CHEBI:57692"/>
    </cofactor>
</comment>
<comment type="caution">
    <text evidence="30">The sequence shown here is derived from an EMBL/GenBank/DDBJ whole genome shotgun (WGS) entry which is preliminary data.</text>
</comment>